<dbReference type="InterPro" id="IPR025311">
    <property type="entry name" value="DUF4166"/>
</dbReference>
<dbReference type="AlphaFoldDB" id="F4QIU8"/>
<dbReference type="EMBL" id="GL883077">
    <property type="protein sequence ID" value="EGF93011.1"/>
    <property type="molecule type" value="Genomic_DNA"/>
</dbReference>
<evidence type="ECO:0000313" key="2">
    <source>
        <dbReference type="EMBL" id="EGF93011.1"/>
    </source>
</evidence>
<dbReference type="STRING" id="715226.ABI_14500"/>
<protein>
    <recommendedName>
        <fullName evidence="1">DUF4166 domain-containing protein</fullName>
    </recommendedName>
</protein>
<feature type="domain" description="DUF4166" evidence="1">
    <location>
        <begin position="16"/>
        <end position="196"/>
    </location>
</feature>
<dbReference type="OrthoDB" id="8844917at2"/>
<name>F4QIU8_9CAUL</name>
<proteinExistence type="predicted"/>
<evidence type="ECO:0000313" key="3">
    <source>
        <dbReference type="Proteomes" id="UP000006512"/>
    </source>
</evidence>
<dbReference type="Proteomes" id="UP000006512">
    <property type="component" value="Unassembled WGS sequence"/>
</dbReference>
<sequence>MKPIFAKAFGDQWGALPAPLKAHYANRPFTRDVVTHEGALDITLSPVMRRFAWLLKLGGLLAPFEGKAVPVTVYTRSDPASDSYIFERHFFPPNRPPHVFKSELIVTGPHEVIEYFRFGGGWKADYSFEDGRVLIRHKGFTWRLFGRHIPLPGLLKYLFGTGVAWETAIDESSFAMQTALTHALHRGPLIGYAGAFRITEVKLDG</sequence>
<organism evidence="2 3">
    <name type="scientific">Asticcacaulis biprosthecium C19</name>
    <dbReference type="NCBI Taxonomy" id="715226"/>
    <lineage>
        <taxon>Bacteria</taxon>
        <taxon>Pseudomonadati</taxon>
        <taxon>Pseudomonadota</taxon>
        <taxon>Alphaproteobacteria</taxon>
        <taxon>Caulobacterales</taxon>
        <taxon>Caulobacteraceae</taxon>
        <taxon>Asticcacaulis</taxon>
    </lineage>
</organism>
<dbReference type="Pfam" id="PF13761">
    <property type="entry name" value="DUF4166"/>
    <property type="match status" value="1"/>
</dbReference>
<reference evidence="3" key="1">
    <citation type="submission" date="2011-03" db="EMBL/GenBank/DDBJ databases">
        <title>Draft genome sequence of Brevundimonas diminuta.</title>
        <authorList>
            <person name="Brown P.J.B."/>
            <person name="Buechlein A."/>
            <person name="Hemmerich C."/>
            <person name="Brun Y.V."/>
        </authorList>
    </citation>
    <scope>NUCLEOTIDE SEQUENCE [LARGE SCALE GENOMIC DNA]</scope>
    <source>
        <strain evidence="3">C19</strain>
    </source>
</reference>
<evidence type="ECO:0000259" key="1">
    <source>
        <dbReference type="Pfam" id="PF13761"/>
    </source>
</evidence>
<dbReference type="RefSeq" id="WP_006272196.1">
    <property type="nucleotide sequence ID" value="NZ_GL883077.1"/>
</dbReference>
<dbReference type="eggNOG" id="ENOG5032SAP">
    <property type="taxonomic scope" value="Bacteria"/>
</dbReference>
<accession>F4QIU8</accession>
<keyword evidence="3" id="KW-1185">Reference proteome</keyword>
<gene>
    <name evidence="2" type="ORF">ABI_14500</name>
</gene>
<dbReference type="HOGENOM" id="CLU_108821_0_0_5"/>